<proteinExistence type="predicted"/>
<evidence type="ECO:0000313" key="2">
    <source>
        <dbReference type="Proteomes" id="UP000230069"/>
    </source>
</evidence>
<evidence type="ECO:0000313" key="1">
    <source>
        <dbReference type="EMBL" id="PIA47692.1"/>
    </source>
</evidence>
<keyword evidence="2" id="KW-1185">Reference proteome</keyword>
<organism evidence="1 2">
    <name type="scientific">Aquilegia coerulea</name>
    <name type="common">Rocky mountain columbine</name>
    <dbReference type="NCBI Taxonomy" id="218851"/>
    <lineage>
        <taxon>Eukaryota</taxon>
        <taxon>Viridiplantae</taxon>
        <taxon>Streptophyta</taxon>
        <taxon>Embryophyta</taxon>
        <taxon>Tracheophyta</taxon>
        <taxon>Spermatophyta</taxon>
        <taxon>Magnoliopsida</taxon>
        <taxon>Ranunculales</taxon>
        <taxon>Ranunculaceae</taxon>
        <taxon>Thalictroideae</taxon>
        <taxon>Aquilegia</taxon>
    </lineage>
</organism>
<protein>
    <submittedName>
        <fullName evidence="1">Uncharacterized protein</fullName>
    </submittedName>
</protein>
<gene>
    <name evidence="1" type="ORF">AQUCO_01400356v1</name>
</gene>
<dbReference type="Proteomes" id="UP000230069">
    <property type="component" value="Unassembled WGS sequence"/>
</dbReference>
<accession>A0A2G5DW20</accession>
<dbReference type="InParanoid" id="A0A2G5DW20"/>
<dbReference type="AlphaFoldDB" id="A0A2G5DW20"/>
<name>A0A2G5DW20_AQUCA</name>
<reference evidence="1 2" key="1">
    <citation type="submission" date="2017-09" db="EMBL/GenBank/DDBJ databases">
        <title>WGS assembly of Aquilegia coerulea Goldsmith.</title>
        <authorList>
            <person name="Hodges S."/>
            <person name="Kramer E."/>
            <person name="Nordborg M."/>
            <person name="Tomkins J."/>
            <person name="Borevitz J."/>
            <person name="Derieg N."/>
            <person name="Yan J."/>
            <person name="Mihaltcheva S."/>
            <person name="Hayes R.D."/>
            <person name="Rokhsar D."/>
        </authorList>
    </citation>
    <scope>NUCLEOTIDE SEQUENCE [LARGE SCALE GENOMIC DNA]</scope>
    <source>
        <strain evidence="2">cv. Goldsmith</strain>
    </source>
</reference>
<sequence>MPCKVKGKLQLSKINNSYFSQKDQQWFGISVKRTTLSYLSSSWMLNGIPNLSISYFPWVSLPASSLTSFCYTSLQSLYQIQTTCMTRYETALKRDFHIPQYCTITLKSYKLLPLEYCKI</sequence>
<dbReference type="EMBL" id="KZ305031">
    <property type="protein sequence ID" value="PIA47692.1"/>
    <property type="molecule type" value="Genomic_DNA"/>
</dbReference>